<dbReference type="Gene3D" id="1.10.620.20">
    <property type="entry name" value="Ribonucleotide Reductase, subunit A"/>
    <property type="match status" value="1"/>
</dbReference>
<evidence type="ECO:0000313" key="2">
    <source>
        <dbReference type="Proteomes" id="UP000655410"/>
    </source>
</evidence>
<proteinExistence type="predicted"/>
<keyword evidence="2" id="KW-1185">Reference proteome</keyword>
<organism evidence="1 2">
    <name type="scientific">Nocardioides phosphati</name>
    <dbReference type="NCBI Taxonomy" id="1867775"/>
    <lineage>
        <taxon>Bacteria</taxon>
        <taxon>Bacillati</taxon>
        <taxon>Actinomycetota</taxon>
        <taxon>Actinomycetes</taxon>
        <taxon>Propionibacteriales</taxon>
        <taxon>Nocardioidaceae</taxon>
        <taxon>Nocardioides</taxon>
    </lineage>
</organism>
<accession>A0ABQ2NFQ4</accession>
<dbReference type="EMBL" id="BMNI01000014">
    <property type="protein sequence ID" value="GGO93804.1"/>
    <property type="molecule type" value="Genomic_DNA"/>
</dbReference>
<dbReference type="Proteomes" id="UP000655410">
    <property type="component" value="Unassembled WGS sequence"/>
</dbReference>
<evidence type="ECO:0008006" key="3">
    <source>
        <dbReference type="Google" id="ProtNLM"/>
    </source>
</evidence>
<protein>
    <recommendedName>
        <fullName evidence="3">Diiron oxygenase</fullName>
    </recommendedName>
</protein>
<reference evidence="2" key="1">
    <citation type="journal article" date="2019" name="Int. J. Syst. Evol. Microbiol.">
        <title>The Global Catalogue of Microorganisms (GCM) 10K type strain sequencing project: providing services to taxonomists for standard genome sequencing and annotation.</title>
        <authorList>
            <consortium name="The Broad Institute Genomics Platform"/>
            <consortium name="The Broad Institute Genome Sequencing Center for Infectious Disease"/>
            <person name="Wu L."/>
            <person name="Ma J."/>
        </authorList>
    </citation>
    <scope>NUCLEOTIDE SEQUENCE [LARGE SCALE GENOMIC DNA]</scope>
    <source>
        <strain evidence="2">CGMCC 4.7371</strain>
    </source>
</reference>
<dbReference type="RefSeq" id="WP_188785169.1">
    <property type="nucleotide sequence ID" value="NZ_BMNI01000014.1"/>
</dbReference>
<name>A0ABQ2NFQ4_9ACTN</name>
<evidence type="ECO:0000313" key="1">
    <source>
        <dbReference type="EMBL" id="GGO93804.1"/>
    </source>
</evidence>
<dbReference type="InterPro" id="IPR012348">
    <property type="entry name" value="RNR-like"/>
</dbReference>
<dbReference type="InterPro" id="IPR009078">
    <property type="entry name" value="Ferritin-like_SF"/>
</dbReference>
<dbReference type="Pfam" id="PF11583">
    <property type="entry name" value="AurF"/>
    <property type="match status" value="1"/>
</dbReference>
<comment type="caution">
    <text evidence="1">The sequence shown here is derived from an EMBL/GenBank/DDBJ whole genome shotgun (WGS) entry which is preliminary data.</text>
</comment>
<dbReference type="InterPro" id="IPR025859">
    <property type="entry name" value="AurF/CmlI"/>
</dbReference>
<gene>
    <name evidence="1" type="ORF">GCM10011584_33350</name>
</gene>
<sequence>MTTDVTYEQHLATLSQGSVDLHFDPFVDIDWESYDVSAENPQWILPAEHEMGAHPWYQSLSEERQREIGRAYMAQVAKVGLEFENLLIRGLMQYVYDLPNGSAEFRYVTHEATEETHHTQMFQEFVNRCEADAPGMPQWTKTFLMQTFIPGFARLFPEFFFILVLGGEEPIDHMQKVYLRAGEGKIHPLMRRIMQIHVAEEARHISFAHAKLTEDAPGMGRIRRGLLSVLTPIAFRIMADMILIPPGRMCQELGIPREVIKDIYWEAPERRVVLSEIFGDVRMLSTKVGLVDNRVARLLWKRLHIGGAPSRYRGEIHDRSIHDRELAQQHHAA</sequence>
<dbReference type="SUPFAM" id="SSF47240">
    <property type="entry name" value="Ferritin-like"/>
    <property type="match status" value="1"/>
</dbReference>